<name>S6DF20_9VIRU</name>
<dbReference type="KEGG" id="vg:16414352"/>
<keyword evidence="2" id="KW-1185">Reference proteome</keyword>
<evidence type="ECO:0000313" key="1">
    <source>
        <dbReference type="EMBL" id="CCV01690.1"/>
    </source>
</evidence>
<dbReference type="RefSeq" id="YP_008357311.1">
    <property type="nucleotide sequence ID" value="NC_021901.1"/>
</dbReference>
<reference evidence="1 2" key="1">
    <citation type="journal article" date="2013" name="J. Gen. Virol.">
        <title>Complete genome sequence of invertebrate iridescent virus 22 isolated from a blackfly larva.</title>
        <authorList>
            <person name="Piegu B."/>
            <person name="Guizard S."/>
            <person name="Spears T."/>
            <person name="Cruaud C."/>
            <person name="Couloux A."/>
            <person name="Bideshi D.K."/>
            <person name="Federici B.A."/>
            <person name="Bigot Y."/>
        </authorList>
    </citation>
    <scope>NUCLEOTIDE SEQUENCE [LARGE SCALE GENOMIC DNA]</scope>
</reference>
<proteinExistence type="predicted"/>
<dbReference type="Proteomes" id="UP000154968">
    <property type="component" value="Segment"/>
</dbReference>
<evidence type="ECO:0000313" key="2">
    <source>
        <dbReference type="Proteomes" id="UP000154968"/>
    </source>
</evidence>
<sequence>MENIMQSIVNKNLTFLVDFVLSKNPNANRGQINHKINELGLFKSKPQNSKTVINSLMANKPVLTVVKTETGNYILQGNNNPIFKDLKKNKFVLNLTTKKVIGIENPNGEIEPLNKSLIEICHKYKLKYEIPLNLNTSNDPEEDDIIINEMQELKLNYAESEEEYED</sequence>
<organism evidence="1 2">
    <name type="scientific">Invertebrate iridescent virus 22</name>
    <dbReference type="NCBI Taxonomy" id="345198"/>
    <lineage>
        <taxon>Viruses</taxon>
        <taxon>Varidnaviria</taxon>
        <taxon>Bamfordvirae</taxon>
        <taxon>Nucleocytoviricota</taxon>
        <taxon>Megaviricetes</taxon>
        <taxon>Pimascovirales</taxon>
        <taxon>Pimascovirales incertae sedis</taxon>
        <taxon>Iridoviridae</taxon>
        <taxon>Betairidovirinae</taxon>
        <taxon>Chloriridovirus</taxon>
        <taxon>Chloriridovirus simulium1</taxon>
    </lineage>
</organism>
<gene>
    <name evidence="1" type="primary">013R</name>
    <name evidence="1" type="ORF">IIV22_013R</name>
</gene>
<dbReference type="EMBL" id="HF920633">
    <property type="protein sequence ID" value="CCV01690.1"/>
    <property type="molecule type" value="Genomic_DNA"/>
</dbReference>
<protein>
    <submittedName>
        <fullName evidence="1">Uncharacterized protein</fullName>
    </submittedName>
</protein>
<accession>S6DF20</accession>
<dbReference type="GeneID" id="16414352"/>